<evidence type="ECO:0000256" key="2">
    <source>
        <dbReference type="ARBA" id="ARBA00001966"/>
    </source>
</evidence>
<dbReference type="PANTHER" id="PTHR42917">
    <property type="entry name" value="2,4-DIENOYL-COA REDUCTASE"/>
    <property type="match status" value="1"/>
</dbReference>
<dbReference type="PRINTS" id="PR00368">
    <property type="entry name" value="FADPNR"/>
</dbReference>
<keyword evidence="13" id="KW-1185">Reference proteome</keyword>
<dbReference type="RefSeq" id="WP_406786381.1">
    <property type="nucleotide sequence ID" value="NZ_JBJIAA010000003.1"/>
</dbReference>
<accession>A0ABW8TB04</accession>
<dbReference type="SUPFAM" id="SSF51395">
    <property type="entry name" value="FMN-linked oxidoreductases"/>
    <property type="match status" value="1"/>
</dbReference>
<dbReference type="InterPro" id="IPR013785">
    <property type="entry name" value="Aldolase_TIM"/>
</dbReference>
<name>A0ABW8TB04_9CLOT</name>
<keyword evidence="7" id="KW-0560">Oxidoreductase</keyword>
<dbReference type="Gene3D" id="3.40.50.720">
    <property type="entry name" value="NAD(P)-binding Rossmann-like Domain"/>
    <property type="match status" value="1"/>
</dbReference>
<dbReference type="Pfam" id="PF07992">
    <property type="entry name" value="Pyr_redox_2"/>
    <property type="match status" value="2"/>
</dbReference>
<reference evidence="12 13" key="1">
    <citation type="submission" date="2024-11" db="EMBL/GenBank/DDBJ databases">
        <authorList>
            <person name="Heng Y.C."/>
            <person name="Lim A.C.H."/>
            <person name="Lee J.K.Y."/>
            <person name="Kittelmann S."/>
        </authorList>
    </citation>
    <scope>NUCLEOTIDE SEQUENCE [LARGE SCALE GENOMIC DNA]</scope>
    <source>
        <strain evidence="12 13">WILCCON 0114</strain>
    </source>
</reference>
<evidence type="ECO:0000256" key="8">
    <source>
        <dbReference type="ARBA" id="ARBA00023004"/>
    </source>
</evidence>
<evidence type="ECO:0000256" key="1">
    <source>
        <dbReference type="ARBA" id="ARBA00001917"/>
    </source>
</evidence>
<evidence type="ECO:0000256" key="5">
    <source>
        <dbReference type="ARBA" id="ARBA00022643"/>
    </source>
</evidence>
<protein>
    <submittedName>
        <fullName evidence="12">FAD-dependent oxidoreductase</fullName>
    </submittedName>
</protein>
<keyword evidence="9" id="KW-0411">Iron-sulfur</keyword>
<evidence type="ECO:0000256" key="6">
    <source>
        <dbReference type="ARBA" id="ARBA00022723"/>
    </source>
</evidence>
<evidence type="ECO:0000259" key="11">
    <source>
        <dbReference type="Pfam" id="PF07992"/>
    </source>
</evidence>
<dbReference type="Gene3D" id="3.20.20.70">
    <property type="entry name" value="Aldolase class I"/>
    <property type="match status" value="1"/>
</dbReference>
<dbReference type="InterPro" id="IPR036188">
    <property type="entry name" value="FAD/NAD-bd_sf"/>
</dbReference>
<evidence type="ECO:0000256" key="7">
    <source>
        <dbReference type="ARBA" id="ARBA00023002"/>
    </source>
</evidence>
<dbReference type="PANTHER" id="PTHR42917:SF2">
    <property type="entry name" value="2,4-DIENOYL-COA REDUCTASE [(2E)-ENOYL-COA-PRODUCING]"/>
    <property type="match status" value="1"/>
</dbReference>
<evidence type="ECO:0000256" key="4">
    <source>
        <dbReference type="ARBA" id="ARBA00022630"/>
    </source>
</evidence>
<keyword evidence="5" id="KW-0288">FMN</keyword>
<comment type="cofactor">
    <cofactor evidence="1">
        <name>FMN</name>
        <dbReference type="ChEBI" id="CHEBI:58210"/>
    </cofactor>
</comment>
<evidence type="ECO:0000259" key="10">
    <source>
        <dbReference type="Pfam" id="PF00724"/>
    </source>
</evidence>
<keyword evidence="8" id="KW-0408">Iron</keyword>
<comment type="caution">
    <text evidence="12">The sequence shown here is derived from an EMBL/GenBank/DDBJ whole genome shotgun (WGS) entry which is preliminary data.</text>
</comment>
<keyword evidence="4" id="KW-0285">Flavoprotein</keyword>
<dbReference type="InterPro" id="IPR001155">
    <property type="entry name" value="OxRdtase_FMN_N"/>
</dbReference>
<feature type="domain" description="NADH:flavin oxidoreductase/NADH oxidase N-terminal" evidence="10">
    <location>
        <begin position="8"/>
        <end position="359"/>
    </location>
</feature>
<keyword evidence="6" id="KW-0479">Metal-binding</keyword>
<organism evidence="12 13">
    <name type="scientific">Clostridium neuense</name>
    <dbReference type="NCBI Taxonomy" id="1728934"/>
    <lineage>
        <taxon>Bacteria</taxon>
        <taxon>Bacillati</taxon>
        <taxon>Bacillota</taxon>
        <taxon>Clostridia</taxon>
        <taxon>Eubacteriales</taxon>
        <taxon>Clostridiaceae</taxon>
        <taxon>Clostridium</taxon>
    </lineage>
</organism>
<proteinExistence type="inferred from homology"/>
<dbReference type="PRINTS" id="PR00411">
    <property type="entry name" value="PNDRDTASEI"/>
</dbReference>
<evidence type="ECO:0000256" key="3">
    <source>
        <dbReference type="ARBA" id="ARBA00011048"/>
    </source>
</evidence>
<dbReference type="InterPro" id="IPR051793">
    <property type="entry name" value="NADH:flavin_oxidoreductase"/>
</dbReference>
<dbReference type="Gene3D" id="3.50.50.60">
    <property type="entry name" value="FAD/NAD(P)-binding domain"/>
    <property type="match status" value="1"/>
</dbReference>
<comment type="similarity">
    <text evidence="3">In the N-terminal section; belongs to the NADH:flavin oxidoreductase/NADH oxidase family.</text>
</comment>
<evidence type="ECO:0000256" key="9">
    <source>
        <dbReference type="ARBA" id="ARBA00023014"/>
    </source>
</evidence>
<dbReference type="InterPro" id="IPR023753">
    <property type="entry name" value="FAD/NAD-binding_dom"/>
</dbReference>
<feature type="domain" description="FAD/NAD(P)-binding" evidence="11">
    <location>
        <begin position="402"/>
        <end position="490"/>
    </location>
</feature>
<sequence length="674" mass="73569">MKNKYEALFKPMKIGNVTIKNRIVLCAMGGTSPFGMNGLFNDGIRKYYLERAKANVGLIIPGVTGVKNMMGDGYLYEKEDIFMGPVKSLMDELHAYGSKFFLQLGAGFGRSQLIFPNMPGNDSNSAPIAASDGMPNVWNPSIKHRGMTKEEIKETVDAYAKAAVLCKRAGIDGIEIHAIHEGYLLDQFAISNTNNRTDEYGGSLENRFRFVTDIIKAIKAACGSDYPISVRYSVTSKMRGFNKGALPGEDYVEFGRSMEESPAAARLLEVAGADMLNADNGSYDAWYWAHPPVYMPSACNLPEVSYIKQFVNIPVVCAGRMNDPDIAEHAVESGMIDGIGIARQLLADPQWCDKVREGRLEDIRPCIACHNGCFAFSHFKGLPCGFSGKMGNCALNPVTLHEEEMALKPAAIKKKVAVIGGGIGGMEVARLCKMRGHDVTLYEKSDKLGGVFIAAAAPDFKKKDKELIKWYIKQLSDLGVTIKLNTEITKEMLGTLNADEIVVATGSIPKKLPITGFDGDNTIEAVEYLLGKKQVGDNVVIIGGGLTGCEIAYDLSLKGKKASIVEMQDDILKIMGLSSANSNMLREIIRYYKVDVFTSTALSEIKDNGVLVKTQEGDKFIPADSVILSVGYDSYVPFDNETITNNKVHIIGDASKVGNLLTVIKEAYDLAYKM</sequence>
<evidence type="ECO:0000313" key="12">
    <source>
        <dbReference type="EMBL" id="MFL0249714.1"/>
    </source>
</evidence>
<dbReference type="SUPFAM" id="SSF51905">
    <property type="entry name" value="FAD/NAD(P)-binding domain"/>
    <property type="match status" value="1"/>
</dbReference>
<gene>
    <name evidence="12" type="ORF">ACJDT4_04710</name>
</gene>
<dbReference type="Proteomes" id="UP001623592">
    <property type="component" value="Unassembled WGS sequence"/>
</dbReference>
<dbReference type="Pfam" id="PF00724">
    <property type="entry name" value="Oxidored_FMN"/>
    <property type="match status" value="1"/>
</dbReference>
<evidence type="ECO:0000313" key="13">
    <source>
        <dbReference type="Proteomes" id="UP001623592"/>
    </source>
</evidence>
<comment type="cofactor">
    <cofactor evidence="2">
        <name>[4Fe-4S] cluster</name>
        <dbReference type="ChEBI" id="CHEBI:49883"/>
    </cofactor>
</comment>
<feature type="domain" description="FAD/NAD(P)-binding" evidence="11">
    <location>
        <begin position="495"/>
        <end position="634"/>
    </location>
</feature>
<dbReference type="EMBL" id="JBJIAA010000003">
    <property type="protein sequence ID" value="MFL0249714.1"/>
    <property type="molecule type" value="Genomic_DNA"/>
</dbReference>